<dbReference type="InterPro" id="IPR032783">
    <property type="entry name" value="AraC_lig"/>
</dbReference>
<dbReference type="GO" id="GO:0043565">
    <property type="term" value="F:sequence-specific DNA binding"/>
    <property type="evidence" value="ECO:0007669"/>
    <property type="project" value="InterPro"/>
</dbReference>
<dbReference type="AlphaFoldDB" id="A0A4R6J8M6"/>
<accession>A0A4R6J8M6</accession>
<dbReference type="SMART" id="SM00342">
    <property type="entry name" value="HTH_ARAC"/>
    <property type="match status" value="1"/>
</dbReference>
<dbReference type="Pfam" id="PF12852">
    <property type="entry name" value="Cupin_6"/>
    <property type="match status" value="1"/>
</dbReference>
<keyword evidence="7" id="KW-1185">Reference proteome</keyword>
<dbReference type="InterPro" id="IPR037923">
    <property type="entry name" value="HTH-like"/>
</dbReference>
<name>A0A4R6J8M6_9ACTN</name>
<comment type="caution">
    <text evidence="6">The sequence shown here is derived from an EMBL/GenBank/DDBJ whole genome shotgun (WGS) entry which is preliminary data.</text>
</comment>
<sequence length="303" mass="32954">MDPLSEILALLKPRSYITAGFDAGGDWALELDDLAGRIKCYAIVKGSCWLTIDGAAPAPIPEGACFVLPTGRTAVIGSAPDIAPARSSVVLDPHRSGEIVTYNGGGDVYLVGSRFEAGSPHVERLLHTLPPLMVVRTADDRARLRWSIELMMEEFREPRPGSALIAQQLAHMMLVQALRLYLAAPARDDVGWFAALADPQVHAALAAMHADPARSWTVRELATTAGMSRTTFAERFRARAGETPIAYLARWRMMLAAERLQQGNDTIARIAGSVGYESEHAFSTAFKRIMGMPPRRYAGSVQL</sequence>
<dbReference type="SUPFAM" id="SSF51215">
    <property type="entry name" value="Regulatory protein AraC"/>
    <property type="match status" value="1"/>
</dbReference>
<keyword evidence="2" id="KW-0805">Transcription regulation</keyword>
<dbReference type="Pfam" id="PF12833">
    <property type="entry name" value="HTH_18"/>
    <property type="match status" value="1"/>
</dbReference>
<feature type="domain" description="HTH araC/xylS-type" evidence="5">
    <location>
        <begin position="202"/>
        <end position="300"/>
    </location>
</feature>
<dbReference type="GO" id="GO:0003700">
    <property type="term" value="F:DNA-binding transcription factor activity"/>
    <property type="evidence" value="ECO:0007669"/>
    <property type="project" value="InterPro"/>
</dbReference>
<dbReference type="SUPFAM" id="SSF46689">
    <property type="entry name" value="Homeodomain-like"/>
    <property type="match status" value="2"/>
</dbReference>
<evidence type="ECO:0000256" key="4">
    <source>
        <dbReference type="ARBA" id="ARBA00023163"/>
    </source>
</evidence>
<gene>
    <name evidence="6" type="ORF">C8E87_7402</name>
</gene>
<evidence type="ECO:0000256" key="3">
    <source>
        <dbReference type="ARBA" id="ARBA00023125"/>
    </source>
</evidence>
<evidence type="ECO:0000256" key="1">
    <source>
        <dbReference type="ARBA" id="ARBA00022490"/>
    </source>
</evidence>
<evidence type="ECO:0000259" key="5">
    <source>
        <dbReference type="PROSITE" id="PS01124"/>
    </source>
</evidence>
<dbReference type="InterPro" id="IPR050204">
    <property type="entry name" value="AraC_XylS_family_regulators"/>
</dbReference>
<dbReference type="InterPro" id="IPR018060">
    <property type="entry name" value="HTH_AraC"/>
</dbReference>
<dbReference type="EMBL" id="SNWR01000002">
    <property type="protein sequence ID" value="TDO31963.1"/>
    <property type="molecule type" value="Genomic_DNA"/>
</dbReference>
<dbReference type="InterPro" id="IPR009057">
    <property type="entry name" value="Homeodomain-like_sf"/>
</dbReference>
<organism evidence="6 7">
    <name type="scientific">Paractinoplanes brasiliensis</name>
    <dbReference type="NCBI Taxonomy" id="52695"/>
    <lineage>
        <taxon>Bacteria</taxon>
        <taxon>Bacillati</taxon>
        <taxon>Actinomycetota</taxon>
        <taxon>Actinomycetes</taxon>
        <taxon>Micromonosporales</taxon>
        <taxon>Micromonosporaceae</taxon>
        <taxon>Paractinoplanes</taxon>
    </lineage>
</organism>
<dbReference type="Gene3D" id="1.10.10.60">
    <property type="entry name" value="Homeodomain-like"/>
    <property type="match status" value="2"/>
</dbReference>
<keyword evidence="1" id="KW-0963">Cytoplasm</keyword>
<evidence type="ECO:0000313" key="6">
    <source>
        <dbReference type="EMBL" id="TDO31963.1"/>
    </source>
</evidence>
<evidence type="ECO:0000313" key="7">
    <source>
        <dbReference type="Proteomes" id="UP000294901"/>
    </source>
</evidence>
<protein>
    <submittedName>
        <fullName evidence="6">AraC-like DNA-binding protein</fullName>
    </submittedName>
</protein>
<reference evidence="6 7" key="1">
    <citation type="submission" date="2019-03" db="EMBL/GenBank/DDBJ databases">
        <title>Sequencing the genomes of 1000 actinobacteria strains.</title>
        <authorList>
            <person name="Klenk H.-P."/>
        </authorList>
    </citation>
    <scope>NUCLEOTIDE SEQUENCE [LARGE SCALE GENOMIC DNA]</scope>
    <source>
        <strain evidence="6 7">DSM 43805</strain>
    </source>
</reference>
<proteinExistence type="predicted"/>
<dbReference type="Proteomes" id="UP000294901">
    <property type="component" value="Unassembled WGS sequence"/>
</dbReference>
<dbReference type="PANTHER" id="PTHR46796">
    <property type="entry name" value="HTH-TYPE TRANSCRIPTIONAL ACTIVATOR RHAS-RELATED"/>
    <property type="match status" value="1"/>
</dbReference>
<keyword evidence="4" id="KW-0804">Transcription</keyword>
<dbReference type="PANTHER" id="PTHR46796:SF13">
    <property type="entry name" value="HTH-TYPE TRANSCRIPTIONAL ACTIVATOR RHAS"/>
    <property type="match status" value="1"/>
</dbReference>
<keyword evidence="3 6" id="KW-0238">DNA-binding</keyword>
<evidence type="ECO:0000256" key="2">
    <source>
        <dbReference type="ARBA" id="ARBA00023015"/>
    </source>
</evidence>
<dbReference type="PROSITE" id="PS01124">
    <property type="entry name" value="HTH_ARAC_FAMILY_2"/>
    <property type="match status" value="1"/>
</dbReference>